<evidence type="ECO:0000313" key="2">
    <source>
        <dbReference type="Proteomes" id="UP001162060"/>
    </source>
</evidence>
<comment type="caution">
    <text evidence="1">The sequence shown here is derived from an EMBL/GenBank/DDBJ whole genome shotgun (WGS) entry which is preliminary data.</text>
</comment>
<organism evidence="1 2">
    <name type="scientific">Peronospora matthiolae</name>
    <dbReference type="NCBI Taxonomy" id="2874970"/>
    <lineage>
        <taxon>Eukaryota</taxon>
        <taxon>Sar</taxon>
        <taxon>Stramenopiles</taxon>
        <taxon>Oomycota</taxon>
        <taxon>Peronosporomycetes</taxon>
        <taxon>Peronosporales</taxon>
        <taxon>Peronosporaceae</taxon>
        <taxon>Peronospora</taxon>
    </lineage>
</organism>
<sequence length="119" mass="12720">MMRGDPSSMEVEGVLVEAFSDADYAADKSTRKSVSGGVLMVGGMIVGWLRKKQNCVALSTMDAEFVAASQTAAEMVGIMELLKEIGVMIKTDSILHVDNQAAIAQIKSEVRLVEPSILT</sequence>
<dbReference type="AlphaFoldDB" id="A0AAV1VMJ6"/>
<dbReference type="PANTHER" id="PTHR11439">
    <property type="entry name" value="GAG-POL-RELATED RETROTRANSPOSON"/>
    <property type="match status" value="1"/>
</dbReference>
<protein>
    <submittedName>
        <fullName evidence="1">Uncharacterized protein</fullName>
    </submittedName>
</protein>
<gene>
    <name evidence="1" type="ORF">PM001_LOCUS32632</name>
</gene>
<dbReference type="PANTHER" id="PTHR11439:SF440">
    <property type="entry name" value="INTEGRASE CATALYTIC DOMAIN-CONTAINING PROTEIN"/>
    <property type="match status" value="1"/>
</dbReference>
<dbReference type="CDD" id="cd09272">
    <property type="entry name" value="RNase_HI_RT_Ty1"/>
    <property type="match status" value="1"/>
</dbReference>
<name>A0AAV1VMJ6_9STRA</name>
<proteinExistence type="predicted"/>
<dbReference type="EMBL" id="CAKLBY020000378">
    <property type="protein sequence ID" value="CAK7947482.1"/>
    <property type="molecule type" value="Genomic_DNA"/>
</dbReference>
<dbReference type="Proteomes" id="UP001162060">
    <property type="component" value="Unassembled WGS sequence"/>
</dbReference>
<reference evidence="1" key="1">
    <citation type="submission" date="2024-01" db="EMBL/GenBank/DDBJ databases">
        <authorList>
            <person name="Webb A."/>
        </authorList>
    </citation>
    <scope>NUCLEOTIDE SEQUENCE</scope>
    <source>
        <strain evidence="1">Pm1</strain>
    </source>
</reference>
<accession>A0AAV1VMJ6</accession>
<evidence type="ECO:0000313" key="1">
    <source>
        <dbReference type="EMBL" id="CAK7947482.1"/>
    </source>
</evidence>